<protein>
    <submittedName>
        <fullName evidence="3">MPDZ</fullName>
    </submittedName>
</protein>
<feature type="domain" description="PDZ" evidence="2">
    <location>
        <begin position="351"/>
        <end position="433"/>
    </location>
</feature>
<dbReference type="SMART" id="SM00228">
    <property type="entry name" value="PDZ"/>
    <property type="match status" value="7"/>
</dbReference>
<feature type="domain" description="PDZ" evidence="2">
    <location>
        <begin position="213"/>
        <end position="305"/>
    </location>
</feature>
<dbReference type="EMBL" id="CAHIKZ030002162">
    <property type="protein sequence ID" value="CAE1282142.1"/>
    <property type="molecule type" value="Genomic_DNA"/>
</dbReference>
<proteinExistence type="predicted"/>
<evidence type="ECO:0000313" key="3">
    <source>
        <dbReference type="EMBL" id="CAE1282142.1"/>
    </source>
</evidence>
<feature type="domain" description="PDZ" evidence="2">
    <location>
        <begin position="27"/>
        <end position="97"/>
    </location>
</feature>
<organism evidence="3 4">
    <name type="scientific">Acanthosepion pharaonis</name>
    <name type="common">Pharaoh cuttlefish</name>
    <name type="synonym">Sepia pharaonis</name>
    <dbReference type="NCBI Taxonomy" id="158019"/>
    <lineage>
        <taxon>Eukaryota</taxon>
        <taxon>Metazoa</taxon>
        <taxon>Spiralia</taxon>
        <taxon>Lophotrochozoa</taxon>
        <taxon>Mollusca</taxon>
        <taxon>Cephalopoda</taxon>
        <taxon>Coleoidea</taxon>
        <taxon>Decapodiformes</taxon>
        <taxon>Sepiida</taxon>
        <taxon>Sepiina</taxon>
        <taxon>Sepiidae</taxon>
        <taxon>Acanthosepion</taxon>
    </lineage>
</organism>
<feature type="domain" description="PDZ" evidence="2">
    <location>
        <begin position="846"/>
        <end position="932"/>
    </location>
</feature>
<dbReference type="PANTHER" id="PTHR19964:SF89">
    <property type="entry name" value="INACTIVATION-NO-AFTER-POTENTIAL D PROTEIN-LIKE PROTEIN"/>
    <property type="match status" value="1"/>
</dbReference>
<dbReference type="CDD" id="cd06674">
    <property type="entry name" value="PDZ11_MUPP1-PDZ9_PATJ-like"/>
    <property type="match status" value="1"/>
</dbReference>
<dbReference type="PROSITE" id="PS50106">
    <property type="entry name" value="PDZ"/>
    <property type="match status" value="7"/>
</dbReference>
<evidence type="ECO:0000256" key="1">
    <source>
        <dbReference type="SAM" id="MobiDB-lite"/>
    </source>
</evidence>
<dbReference type="CDD" id="cd06673">
    <property type="entry name" value="PDZ10_MUPP1-PDZ8_PATJ-like"/>
    <property type="match status" value="1"/>
</dbReference>
<dbReference type="InterPro" id="IPR001478">
    <property type="entry name" value="PDZ"/>
</dbReference>
<feature type="region of interest" description="Disordered" evidence="1">
    <location>
        <begin position="802"/>
        <end position="840"/>
    </location>
</feature>
<dbReference type="InterPro" id="IPR051342">
    <property type="entry name" value="PDZ_scaffold"/>
</dbReference>
<dbReference type="PANTHER" id="PTHR19964">
    <property type="entry name" value="MULTIPLE PDZ DOMAIN PROTEIN"/>
    <property type="match status" value="1"/>
</dbReference>
<evidence type="ECO:0000313" key="4">
    <source>
        <dbReference type="Proteomes" id="UP000597762"/>
    </source>
</evidence>
<keyword evidence="4" id="KW-1185">Reference proteome</keyword>
<dbReference type="Proteomes" id="UP000597762">
    <property type="component" value="Unassembled WGS sequence"/>
</dbReference>
<dbReference type="FunFam" id="2.30.42.10:FF:000038">
    <property type="entry name" value="Multiple PDZ domain protein isoform X1"/>
    <property type="match status" value="1"/>
</dbReference>
<feature type="domain" description="PDZ" evidence="2">
    <location>
        <begin position="720"/>
        <end position="802"/>
    </location>
</feature>
<dbReference type="AlphaFoldDB" id="A0A812CXE9"/>
<name>A0A812CXE9_ACAPH</name>
<dbReference type="CDD" id="cd06671">
    <property type="entry name" value="PDZ7_MUPP1-PD6_PATJ-like"/>
    <property type="match status" value="1"/>
</dbReference>
<dbReference type="OrthoDB" id="6022711at2759"/>
<feature type="domain" description="PDZ" evidence="2">
    <location>
        <begin position="495"/>
        <end position="576"/>
    </location>
</feature>
<comment type="caution">
    <text evidence="3">The sequence shown here is derived from an EMBL/GenBank/DDBJ whole genome shotgun (WGS) entry which is preliminary data.</text>
</comment>
<gene>
    <name evidence="3" type="ORF">SPHA_43258</name>
</gene>
<feature type="domain" description="PDZ" evidence="2">
    <location>
        <begin position="624"/>
        <end position="707"/>
    </location>
</feature>
<dbReference type="InterPro" id="IPR036034">
    <property type="entry name" value="PDZ_sf"/>
</dbReference>
<feature type="compositionally biased region" description="Low complexity" evidence="1">
    <location>
        <begin position="804"/>
        <end position="815"/>
    </location>
</feature>
<feature type="region of interest" description="Disordered" evidence="1">
    <location>
        <begin position="117"/>
        <end position="138"/>
    </location>
</feature>
<dbReference type="Pfam" id="PF00595">
    <property type="entry name" value="PDZ"/>
    <property type="match status" value="7"/>
</dbReference>
<accession>A0A812CXE9</accession>
<dbReference type="Gene3D" id="2.30.42.10">
    <property type="match status" value="7"/>
</dbReference>
<evidence type="ECO:0000259" key="2">
    <source>
        <dbReference type="PROSITE" id="PS50106"/>
    </source>
</evidence>
<dbReference type="CDD" id="cd06670">
    <property type="entry name" value="PDZ6_MUPP1-like"/>
    <property type="match status" value="1"/>
</dbReference>
<dbReference type="SUPFAM" id="SSF50156">
    <property type="entry name" value="PDZ domain-like"/>
    <property type="match status" value="7"/>
</dbReference>
<feature type="compositionally biased region" description="Polar residues" evidence="1">
    <location>
        <begin position="122"/>
        <end position="138"/>
    </location>
</feature>
<reference evidence="3" key="1">
    <citation type="submission" date="2021-01" db="EMBL/GenBank/DDBJ databases">
        <authorList>
            <person name="Li R."/>
            <person name="Bekaert M."/>
        </authorList>
    </citation>
    <scope>NUCLEOTIDE SEQUENCE</scope>
    <source>
        <strain evidence="3">Farmed</strain>
    </source>
</reference>
<sequence>MSPLLSPSPIHSLGGSTESLPSTLEKTIKIRKGQEQLGITVDAIDKGVNGCVVKSISPNGAIGRDGRIAVGDYIVSINNESMRRITNAQSRAILRRASLLGIDINITYITSSDATTHKETAGSRTQEFSPTHSAMPSPNSNLSPIHLHGATDGRHSAHTSPLHSPLHLIKDKSASAPASPAVMIGSKGPGRQITLSCDGSPATGDHTWGPPRIVILEREPGKSLGISIVGGKINVSHTSPEQMMSGIFIKVVMKDSPAGRDGTLKTGDRILEVNNKDLRTASHDEAVEIIRNATNPVHFLVQSLTDASCDSQLDDKVFQDEDIEIQTCDEYGYSLKKLQYKYGDLNGDIVLVDLNRGNNGLGISLAGNKDRSKMSVYISLSTARKKLLIHNLQVGDELLEVNGQVLYGRSHLNASAIIKGLTQPILKVVLLRSENYLEHMAVKPLKLLPATSEEQNESFQHEDNIHSVQGPSHIEIRVPTEETSPAMLLQDAIQVVIVNKGPSGFGFTTTEDKTKTGIYIKSIIPGSDVSQGNLLSAGDKILEIDRYTLENVDYGKAVDILKRTQGKVKLKVQKQRLYQKNEVSVNLGDVGGDSTTDPISSAQKVSGPVSEPLTCPIVPGTETYLEIDKGRSGLGLSIVGGADTLLGSIIIHEVYADGAAHRDGRLMAGDQILMVNDENLKDATHERAIQILRQTPTIVKMVVYRDDQLTKEEDIYDIFTVELVKKPGKGLGLSIVGKRNDVGVYISDIVRGGVSEADGRLMQGDQILSVNDEDMRRATQDHAAAVLKTLMGKVVLTIGRLKASSRSSSHHNSSSGGLRKSESHTSGKSKGKHSRVSSEDISHVRIVEVAHDARGSLGLSIAGGVGSTLGDTPVVITNLHPGGPASQTEKLKIGDQILAVNEMSTKDLTHTEVVAMLKDTSASVILTVTHGRSKDRLRVPEKKIHLQSIISYFLPSFRGICCCDGRIKTIFFFTTKCSVFFPSICTTKNK</sequence>